<dbReference type="Gene3D" id="3.20.20.140">
    <property type="entry name" value="Metal-dependent hydrolases"/>
    <property type="match status" value="1"/>
</dbReference>
<evidence type="ECO:0000256" key="1">
    <source>
        <dbReference type="ARBA" id="ARBA00006745"/>
    </source>
</evidence>
<dbReference type="Gene3D" id="2.30.40.10">
    <property type="entry name" value="Urease, subunit C, domain 1"/>
    <property type="match status" value="1"/>
</dbReference>
<proteinExistence type="inferred from homology"/>
<reference evidence="7 8" key="1">
    <citation type="submission" date="2023-04" db="EMBL/GenBank/DDBJ databases">
        <title>Complete genome sequence of Alisedimentitalea scapharcae.</title>
        <authorList>
            <person name="Rong J.-C."/>
            <person name="Yi M.-L."/>
            <person name="Zhao Q."/>
        </authorList>
    </citation>
    <scope>NUCLEOTIDE SEQUENCE [LARGE SCALE GENOMIC DNA]</scope>
    <source>
        <strain evidence="7 8">KCTC 42119</strain>
        <plasmid evidence="7 8">unnamed4</plasmid>
    </source>
</reference>
<evidence type="ECO:0000259" key="5">
    <source>
        <dbReference type="Pfam" id="PF01979"/>
    </source>
</evidence>
<dbReference type="InterPro" id="IPR050287">
    <property type="entry name" value="MTA/SAH_deaminase"/>
</dbReference>
<name>A0ABZ2Y2Z2_9RHOB</name>
<evidence type="ECO:0000256" key="2">
    <source>
        <dbReference type="ARBA" id="ARBA00022723"/>
    </source>
</evidence>
<dbReference type="InterPro" id="IPR032466">
    <property type="entry name" value="Metal_Hydrolase"/>
</dbReference>
<keyword evidence="3" id="KW-0378">Hydrolase</keyword>
<dbReference type="Proteomes" id="UP001623232">
    <property type="component" value="Plasmid unnamed4"/>
</dbReference>
<keyword evidence="4" id="KW-0862">Zinc</keyword>
<dbReference type="EMBL" id="CP123585">
    <property type="protein sequence ID" value="WZK91281.1"/>
    <property type="molecule type" value="Genomic_DNA"/>
</dbReference>
<feature type="domain" description="Amidohydrolase-related" evidence="5">
    <location>
        <begin position="57"/>
        <end position="441"/>
    </location>
</feature>
<evidence type="ECO:0000256" key="3">
    <source>
        <dbReference type="ARBA" id="ARBA00022801"/>
    </source>
</evidence>
<evidence type="ECO:0000313" key="7">
    <source>
        <dbReference type="EMBL" id="WZK91281.1"/>
    </source>
</evidence>
<keyword evidence="2" id="KW-0479">Metal-binding</keyword>
<keyword evidence="7" id="KW-0614">Plasmid</keyword>
<dbReference type="InterPro" id="IPR054418">
    <property type="entry name" value="MQNX/HUTI_composite_N"/>
</dbReference>
<dbReference type="PANTHER" id="PTHR43794:SF5">
    <property type="entry name" value="CHLOROHYDROLASE FAMILY PROTEIN"/>
    <property type="match status" value="1"/>
</dbReference>
<accession>A0ABZ2Y2Z2</accession>
<dbReference type="InterPro" id="IPR006680">
    <property type="entry name" value="Amidohydro-rel"/>
</dbReference>
<dbReference type="PANTHER" id="PTHR43794">
    <property type="entry name" value="AMINOHYDROLASE SSNA-RELATED"/>
    <property type="match status" value="1"/>
</dbReference>
<evidence type="ECO:0000259" key="6">
    <source>
        <dbReference type="Pfam" id="PF22039"/>
    </source>
</evidence>
<sequence>MTSLLLTGRWVVLCAQDVRTNTSVLIRNGRIADVGPTRALRQQHAGLPEIGGLDCAILPGLINAHHHCYGVELANQSIADDFLEPWMFNGPAMVDLSPHVATAHAGARLLQTGVTAVVDMCAAGASRAQAEAHLTAKADAYRQLGLRAAIAPGERWQNRIVHGIGEEAAFLATLPLSLRRQLARSEAARERLSATDYLNLVSSLARDASGPQSFWFGPTGPQWTPDNVLRKIAQAADRVDTRIQTHALESHYESLESPRIRAHSVIAHFERMGLLGGRLSLAHAVWATPSDIDMIAAHGTQVSHNPGSNLRLRSGIAPAATMLDAGVTVALGMDGTTLAGDEDMFAEMRLALTLNQPPHVTAPALTARRVLEMATQDGARLLGRGHELGQLYPGYCADAVVLDLTRMTAPWTSPAIDPVELIVGRAKAQDVSHVLIDGHTVLQDRRVTGLNTNALMDQLRAELDRTPPAPVAAQLQRDLRPYLMRWYARWDCNAENTHPPVTRYGARSNEKDFQ</sequence>
<geneLocation type="plasmid" evidence="7 8">
    <name>unnamed4</name>
</geneLocation>
<dbReference type="SUPFAM" id="SSF51338">
    <property type="entry name" value="Composite domain of metallo-dependent hydrolases"/>
    <property type="match status" value="1"/>
</dbReference>
<keyword evidence="8" id="KW-1185">Reference proteome</keyword>
<evidence type="ECO:0000256" key="4">
    <source>
        <dbReference type="ARBA" id="ARBA00022833"/>
    </source>
</evidence>
<feature type="domain" description="Aminodeoxyfutalosine deaminase/Imidazolonepropionase-like composite" evidence="6">
    <location>
        <begin position="24"/>
        <end position="44"/>
    </location>
</feature>
<dbReference type="RefSeq" id="WP_343211989.1">
    <property type="nucleotide sequence ID" value="NZ_CP123585.1"/>
</dbReference>
<comment type="similarity">
    <text evidence="1">Belongs to the metallo-dependent hydrolases superfamily. ATZ/TRZ family.</text>
</comment>
<protein>
    <submittedName>
        <fullName evidence="7">Amidohydrolase family protein</fullName>
    </submittedName>
</protein>
<dbReference type="SUPFAM" id="SSF51556">
    <property type="entry name" value="Metallo-dependent hydrolases"/>
    <property type="match status" value="1"/>
</dbReference>
<dbReference type="Pfam" id="PF22039">
    <property type="entry name" value="HUTI_composite_bact"/>
    <property type="match status" value="1"/>
</dbReference>
<dbReference type="InterPro" id="IPR011059">
    <property type="entry name" value="Metal-dep_hydrolase_composite"/>
</dbReference>
<gene>
    <name evidence="7" type="ORF">QEZ52_21085</name>
</gene>
<organism evidence="7 8">
    <name type="scientific">Aliisedimentitalea scapharcae</name>
    <dbReference type="NCBI Taxonomy" id="1524259"/>
    <lineage>
        <taxon>Bacteria</taxon>
        <taxon>Pseudomonadati</taxon>
        <taxon>Pseudomonadota</taxon>
        <taxon>Alphaproteobacteria</taxon>
        <taxon>Rhodobacterales</taxon>
        <taxon>Roseobacteraceae</taxon>
        <taxon>Aliisedimentitalea</taxon>
    </lineage>
</organism>
<evidence type="ECO:0000313" key="8">
    <source>
        <dbReference type="Proteomes" id="UP001623232"/>
    </source>
</evidence>
<dbReference type="Pfam" id="PF01979">
    <property type="entry name" value="Amidohydro_1"/>
    <property type="match status" value="1"/>
</dbReference>